<dbReference type="SMART" id="SM00850">
    <property type="entry name" value="LytTR"/>
    <property type="match status" value="1"/>
</dbReference>
<dbReference type="SMART" id="SM00448">
    <property type="entry name" value="REC"/>
    <property type="match status" value="1"/>
</dbReference>
<comment type="function">
    <text evidence="4">Required for high-level post-exponential phase expression of a series of secreted proteins.</text>
</comment>
<dbReference type="InterPro" id="IPR001789">
    <property type="entry name" value="Sig_transdc_resp-reg_receiver"/>
</dbReference>
<gene>
    <name evidence="8" type="ORF">HMPREF1043_0319</name>
</gene>
<feature type="domain" description="HTH LytTR-type" evidence="7">
    <location>
        <begin position="143"/>
        <end position="244"/>
    </location>
</feature>
<keyword evidence="3" id="KW-0010">Activator</keyword>
<keyword evidence="5" id="KW-0597">Phosphoprotein</keyword>
<dbReference type="InterPro" id="IPR007492">
    <property type="entry name" value="LytTR_DNA-bd_dom"/>
</dbReference>
<organism evidence="8 9">
    <name type="scientific">Streptococcus anginosus subsp. whileyi CCUG 39159</name>
    <dbReference type="NCBI Taxonomy" id="1095729"/>
    <lineage>
        <taxon>Bacteria</taxon>
        <taxon>Bacillati</taxon>
        <taxon>Bacillota</taxon>
        <taxon>Bacilli</taxon>
        <taxon>Lactobacillales</taxon>
        <taxon>Streptococcaceae</taxon>
        <taxon>Streptococcus</taxon>
        <taxon>Streptococcus anginosus group</taxon>
    </lineage>
</organism>
<dbReference type="InterPro" id="IPR011006">
    <property type="entry name" value="CheY-like_superfamily"/>
</dbReference>
<protein>
    <submittedName>
        <fullName evidence="8">LytTr DNA-binding domain protein</fullName>
    </submittedName>
</protein>
<keyword evidence="2" id="KW-0902">Two-component regulatory system</keyword>
<comment type="caution">
    <text evidence="8">The sequence shown here is derived from an EMBL/GenBank/DDBJ whole genome shotgun (WGS) entry which is preliminary data.</text>
</comment>
<proteinExistence type="predicted"/>
<dbReference type="InterPro" id="IPR046947">
    <property type="entry name" value="LytR-like"/>
</dbReference>
<evidence type="ECO:0000313" key="9">
    <source>
        <dbReference type="Proteomes" id="UP000003245"/>
    </source>
</evidence>
<dbReference type="CDD" id="cd17533">
    <property type="entry name" value="REC_LytTR_AgrA-like"/>
    <property type="match status" value="1"/>
</dbReference>
<evidence type="ECO:0000259" key="7">
    <source>
        <dbReference type="PROSITE" id="PS50930"/>
    </source>
</evidence>
<name>I0S511_STRAP</name>
<dbReference type="PANTHER" id="PTHR37299:SF3">
    <property type="entry name" value="STAGE 0 SPORULATION PROTEIN A HOMOLOG"/>
    <property type="match status" value="1"/>
</dbReference>
<evidence type="ECO:0000256" key="3">
    <source>
        <dbReference type="ARBA" id="ARBA00023159"/>
    </source>
</evidence>
<reference evidence="8 9" key="1">
    <citation type="submission" date="2012-01" db="EMBL/GenBank/DDBJ databases">
        <authorList>
            <person name="Harkins D.M."/>
            <person name="Madupu R."/>
            <person name="Durkin A.S."/>
            <person name="Torralba M."/>
            <person name="Methe B."/>
            <person name="Sutton G.G."/>
            <person name="Nelson K.E."/>
        </authorList>
    </citation>
    <scope>NUCLEOTIDE SEQUENCE [LARGE SCALE GENOMIC DNA]</scope>
    <source>
        <strain evidence="8 9">CCUG 39159</strain>
    </source>
</reference>
<keyword evidence="1" id="KW-0963">Cytoplasm</keyword>
<evidence type="ECO:0000256" key="4">
    <source>
        <dbReference type="ARBA" id="ARBA00037164"/>
    </source>
</evidence>
<evidence type="ECO:0000256" key="2">
    <source>
        <dbReference type="ARBA" id="ARBA00023012"/>
    </source>
</evidence>
<dbReference type="SUPFAM" id="SSF52172">
    <property type="entry name" value="CheY-like"/>
    <property type="match status" value="1"/>
</dbReference>
<sequence length="246" mass="29320">MITIFVLEDDFVQQSRMERTIKEVMKKNSWKYRRIHIYGKPNQLLESITERGSHQLFFLDIQIKNESKRGFEIAEEIRRKDPNATIVFVTTHSEFMPIIFQYKVAALDFIDKGLDERAFSRHVEEAINTVIEKQGRTVIEDSFNFETSLAMVQVPFHNILYFETSPTIHKVILHTKNERMEFYARISEIEKVDKRLYKCHQSYVVNLENILKVDKENGKVYFEDNEYCLVSRMRLKGLIDRIKKLQ</sequence>
<accession>I0S511</accession>
<evidence type="ECO:0000256" key="5">
    <source>
        <dbReference type="PROSITE-ProRule" id="PRU00169"/>
    </source>
</evidence>
<dbReference type="PROSITE" id="PS50110">
    <property type="entry name" value="RESPONSE_REGULATORY"/>
    <property type="match status" value="1"/>
</dbReference>
<dbReference type="Proteomes" id="UP000003245">
    <property type="component" value="Unassembled WGS sequence"/>
</dbReference>
<dbReference type="Gene3D" id="3.40.50.2300">
    <property type="match status" value="1"/>
</dbReference>
<dbReference type="AlphaFoldDB" id="I0S511"/>
<dbReference type="Pfam" id="PF00072">
    <property type="entry name" value="Response_reg"/>
    <property type="match status" value="1"/>
</dbReference>
<dbReference type="GO" id="GO:0003677">
    <property type="term" value="F:DNA binding"/>
    <property type="evidence" value="ECO:0007669"/>
    <property type="project" value="UniProtKB-KW"/>
</dbReference>
<dbReference type="GO" id="GO:0000156">
    <property type="term" value="F:phosphorelay response regulator activity"/>
    <property type="evidence" value="ECO:0007669"/>
    <property type="project" value="InterPro"/>
</dbReference>
<feature type="domain" description="Response regulatory" evidence="6">
    <location>
        <begin position="3"/>
        <end position="127"/>
    </location>
</feature>
<dbReference type="Gene3D" id="2.40.50.1020">
    <property type="entry name" value="LytTr DNA-binding domain"/>
    <property type="match status" value="1"/>
</dbReference>
<dbReference type="EMBL" id="AICP01000082">
    <property type="protein sequence ID" value="EID18464.1"/>
    <property type="molecule type" value="Genomic_DNA"/>
</dbReference>
<evidence type="ECO:0000256" key="1">
    <source>
        <dbReference type="ARBA" id="ARBA00022490"/>
    </source>
</evidence>
<dbReference type="Pfam" id="PF04397">
    <property type="entry name" value="LytTR"/>
    <property type="match status" value="1"/>
</dbReference>
<dbReference type="PANTHER" id="PTHR37299">
    <property type="entry name" value="TRANSCRIPTIONAL REGULATOR-RELATED"/>
    <property type="match status" value="1"/>
</dbReference>
<evidence type="ECO:0000259" key="6">
    <source>
        <dbReference type="PROSITE" id="PS50110"/>
    </source>
</evidence>
<keyword evidence="8" id="KW-0238">DNA-binding</keyword>
<evidence type="ECO:0000313" key="8">
    <source>
        <dbReference type="EMBL" id="EID18464.1"/>
    </source>
</evidence>
<dbReference type="PATRIC" id="fig|1095729.3.peg.2245"/>
<dbReference type="PROSITE" id="PS50930">
    <property type="entry name" value="HTH_LYTTR"/>
    <property type="match status" value="1"/>
</dbReference>
<keyword evidence="9" id="KW-1185">Reference proteome</keyword>
<feature type="modified residue" description="4-aspartylphosphate" evidence="5">
    <location>
        <position position="60"/>
    </location>
</feature>
<dbReference type="RefSeq" id="WP_003038927.1">
    <property type="nucleotide sequence ID" value="NZ_AICP01000082.1"/>
</dbReference>